<dbReference type="Proteomes" id="UP000008177">
    <property type="component" value="Unplaced contigs"/>
</dbReference>
<proteinExistence type="predicted"/>
<organism evidence="2 3">
    <name type="scientific">Botryotinia fuckeliana (strain T4)</name>
    <name type="common">Noble rot fungus</name>
    <name type="synonym">Botrytis cinerea</name>
    <dbReference type="NCBI Taxonomy" id="999810"/>
    <lineage>
        <taxon>Eukaryota</taxon>
        <taxon>Fungi</taxon>
        <taxon>Dikarya</taxon>
        <taxon>Ascomycota</taxon>
        <taxon>Pezizomycotina</taxon>
        <taxon>Leotiomycetes</taxon>
        <taxon>Helotiales</taxon>
        <taxon>Sclerotiniaceae</taxon>
        <taxon>Botrytis</taxon>
    </lineage>
</organism>
<feature type="compositionally biased region" description="Basic and acidic residues" evidence="1">
    <location>
        <begin position="355"/>
        <end position="368"/>
    </location>
</feature>
<evidence type="ECO:0000313" key="2">
    <source>
        <dbReference type="EMBL" id="CCD42648.1"/>
    </source>
</evidence>
<feature type="compositionally biased region" description="Pro residues" evidence="1">
    <location>
        <begin position="17"/>
        <end position="28"/>
    </location>
</feature>
<feature type="region of interest" description="Disordered" evidence="1">
    <location>
        <begin position="331"/>
        <end position="378"/>
    </location>
</feature>
<dbReference type="HOGENOM" id="CLU_731579_0_0_1"/>
<gene>
    <name evidence="2" type="ORF">BofuT4_P074500.1</name>
</gene>
<reference evidence="3" key="1">
    <citation type="journal article" date="2011" name="PLoS Genet.">
        <title>Genomic analysis of the necrotrophic fungal pathogens Sclerotinia sclerotiorum and Botrytis cinerea.</title>
        <authorList>
            <person name="Amselem J."/>
            <person name="Cuomo C.A."/>
            <person name="van Kan J.A."/>
            <person name="Viaud M."/>
            <person name="Benito E.P."/>
            <person name="Couloux A."/>
            <person name="Coutinho P.M."/>
            <person name="de Vries R.P."/>
            <person name="Dyer P.S."/>
            <person name="Fillinger S."/>
            <person name="Fournier E."/>
            <person name="Gout L."/>
            <person name="Hahn M."/>
            <person name="Kohn L."/>
            <person name="Lapalu N."/>
            <person name="Plummer K.M."/>
            <person name="Pradier J.M."/>
            <person name="Quevillon E."/>
            <person name="Sharon A."/>
            <person name="Simon A."/>
            <person name="ten Have A."/>
            <person name="Tudzynski B."/>
            <person name="Tudzynski P."/>
            <person name="Wincker P."/>
            <person name="Andrew M."/>
            <person name="Anthouard V."/>
            <person name="Beever R.E."/>
            <person name="Beffa R."/>
            <person name="Benoit I."/>
            <person name="Bouzid O."/>
            <person name="Brault B."/>
            <person name="Chen Z."/>
            <person name="Choquer M."/>
            <person name="Collemare J."/>
            <person name="Cotton P."/>
            <person name="Danchin E.G."/>
            <person name="Da Silva C."/>
            <person name="Gautier A."/>
            <person name="Giraud C."/>
            <person name="Giraud T."/>
            <person name="Gonzalez C."/>
            <person name="Grossetete S."/>
            <person name="Guldener U."/>
            <person name="Henrissat B."/>
            <person name="Howlett B.J."/>
            <person name="Kodira C."/>
            <person name="Kretschmer M."/>
            <person name="Lappartient A."/>
            <person name="Leroch M."/>
            <person name="Levis C."/>
            <person name="Mauceli E."/>
            <person name="Neuveglise C."/>
            <person name="Oeser B."/>
            <person name="Pearson M."/>
            <person name="Poulain J."/>
            <person name="Poussereau N."/>
            <person name="Quesneville H."/>
            <person name="Rascle C."/>
            <person name="Schumacher J."/>
            <person name="Segurens B."/>
            <person name="Sexton A."/>
            <person name="Silva E."/>
            <person name="Sirven C."/>
            <person name="Soanes D.M."/>
            <person name="Talbot N.J."/>
            <person name="Templeton M."/>
            <person name="Yandava C."/>
            <person name="Yarden O."/>
            <person name="Zeng Q."/>
            <person name="Rollins J.A."/>
            <person name="Lebrun M.H."/>
            <person name="Dickman M."/>
        </authorList>
    </citation>
    <scope>NUCLEOTIDE SEQUENCE [LARGE SCALE GENOMIC DNA]</scope>
    <source>
        <strain evidence="3">T4</strain>
    </source>
</reference>
<sequence length="378" mass="41558">MLQAICGVFSSPNRRAPTPPQSPSPPANPCSTLEQEDETQDLLDRQLAASPALAADGDVLTLPTGEVIPFTSIFEYFAANPNLSKHERVEMMEIAKVQTAQSGRAMDGFAARIEAYYKKEELYKCLNMTKEDADAKHPDFVVMAGRGVRSTKDLELATKRLESLKDPRSRAVAETAKNNARWKDSVTGTKTFARFLNSAANGLDACCALNTVIIERLERVDQGQHGGVRFPGATTVDFKRALVLLRKSPVPRPSCKLSLLRKYGMHVLPSGLCDEWKASAPHSSTSSWFPGEAKRDDGQYTVKVIDDVPKHDRETRATAATPLCQAYEIPIEIPDSDDDEKSAATPSNKRKPAGHVKEKELVIKKEPGLRQAKKAKKT</sequence>
<name>G2XP42_BOTF4</name>
<dbReference type="InParanoid" id="G2XP42"/>
<accession>G2XP42</accession>
<evidence type="ECO:0000313" key="3">
    <source>
        <dbReference type="Proteomes" id="UP000008177"/>
    </source>
</evidence>
<protein>
    <submittedName>
        <fullName evidence="2">Uncharacterized protein</fullName>
    </submittedName>
</protein>
<dbReference type="EMBL" id="FQ790247">
    <property type="protein sequence ID" value="CCD42648.1"/>
    <property type="molecule type" value="Genomic_DNA"/>
</dbReference>
<evidence type="ECO:0000256" key="1">
    <source>
        <dbReference type="SAM" id="MobiDB-lite"/>
    </source>
</evidence>
<feature type="region of interest" description="Disordered" evidence="1">
    <location>
        <begin position="9"/>
        <end position="33"/>
    </location>
</feature>
<dbReference type="AlphaFoldDB" id="G2XP42"/>